<dbReference type="EMBL" id="CP002086">
    <property type="protein sequence ID" value="ADJ29201.1"/>
    <property type="molecule type" value="Genomic_DNA"/>
</dbReference>
<name>D8K958_NITWC</name>
<feature type="chain" id="PRO_5003116712" evidence="1">
    <location>
        <begin position="22"/>
        <end position="236"/>
    </location>
</feature>
<dbReference type="HOGENOM" id="CLU_1093411_0_0_6"/>
<protein>
    <submittedName>
        <fullName evidence="2">Uncharacterized protein</fullName>
    </submittedName>
</protein>
<dbReference type="OrthoDB" id="6198046at2"/>
<evidence type="ECO:0000313" key="2">
    <source>
        <dbReference type="EMBL" id="ADJ29201.1"/>
    </source>
</evidence>
<dbReference type="PROSITE" id="PS51257">
    <property type="entry name" value="PROKAR_LIPOPROTEIN"/>
    <property type="match status" value="1"/>
</dbReference>
<gene>
    <name evidence="2" type="ordered locus">Nwat_2377</name>
</gene>
<dbReference type="AlphaFoldDB" id="D8K958"/>
<dbReference type="Proteomes" id="UP000000393">
    <property type="component" value="Chromosome"/>
</dbReference>
<organism evidence="2 3">
    <name type="scientific">Nitrosococcus watsoni (strain C-113)</name>
    <dbReference type="NCBI Taxonomy" id="105559"/>
    <lineage>
        <taxon>Bacteria</taxon>
        <taxon>Pseudomonadati</taxon>
        <taxon>Pseudomonadota</taxon>
        <taxon>Gammaproteobacteria</taxon>
        <taxon>Chromatiales</taxon>
        <taxon>Chromatiaceae</taxon>
        <taxon>Nitrosococcus</taxon>
    </lineage>
</organism>
<reference evidence="2 3" key="1">
    <citation type="submission" date="2010-06" db="EMBL/GenBank/DDBJ databases">
        <title>Complete sequence of chromosome of Nitrosococcus watsoni C-113.</title>
        <authorList>
            <consortium name="US DOE Joint Genome Institute"/>
            <person name="Lucas S."/>
            <person name="Copeland A."/>
            <person name="Lapidus A."/>
            <person name="Cheng J.-F."/>
            <person name="Bruce D."/>
            <person name="Goodwin L."/>
            <person name="Pitluck S."/>
            <person name="Malfatti S.A."/>
            <person name="Chain P.S.G."/>
            <person name="Land M."/>
            <person name="Hauser L."/>
            <person name="Kyrpides N."/>
            <person name="Ivanova N."/>
            <person name="Cambell M.A."/>
            <person name="Heidelberg J.F."/>
            <person name="Klotz M.G."/>
            <person name="Woyke T."/>
        </authorList>
    </citation>
    <scope>NUCLEOTIDE SEQUENCE [LARGE SCALE GENOMIC DNA]</scope>
    <source>
        <strain evidence="2 3">C-113</strain>
    </source>
</reference>
<dbReference type="STRING" id="105559.Nwat_2377"/>
<evidence type="ECO:0000313" key="3">
    <source>
        <dbReference type="Proteomes" id="UP000000393"/>
    </source>
</evidence>
<proteinExistence type="predicted"/>
<dbReference type="KEGG" id="nwa:Nwat_2377"/>
<keyword evidence="1" id="KW-0732">Signal</keyword>
<dbReference type="RefSeq" id="WP_013221272.1">
    <property type="nucleotide sequence ID" value="NC_014315.1"/>
</dbReference>
<accession>D8K958</accession>
<keyword evidence="3" id="KW-1185">Reference proteome</keyword>
<evidence type="ECO:0000256" key="1">
    <source>
        <dbReference type="SAM" id="SignalP"/>
    </source>
</evidence>
<feature type="signal peptide" evidence="1">
    <location>
        <begin position="1"/>
        <end position="21"/>
    </location>
</feature>
<sequence>MKLIIWGAALYGLLLPASGFAACAGGTTAAWETEDPGNHLLVNAMAAMRGSDCGLEIQLGGTEGPNGKRYVQDSTPNQETRYRARFYFDPSGVGIASDGSEKLKFFNQQQLSQSSLPIGVAQMKLKGTSSGYAIRAWARWTRPDSSDGKRRVTLPLENGPNIIEIELIIGNGNGAYRIWINKSNEANPDFEATHLNNATYGGIDRIRLGYLGGNFTPAGSLFIDEFVSTRSSFIGP</sequence>